<organism evidence="1 2">
    <name type="scientific">Phaseolus vulgaris</name>
    <name type="common">Kidney bean</name>
    <name type="synonym">French bean</name>
    <dbReference type="NCBI Taxonomy" id="3885"/>
    <lineage>
        <taxon>Eukaryota</taxon>
        <taxon>Viridiplantae</taxon>
        <taxon>Streptophyta</taxon>
        <taxon>Embryophyta</taxon>
        <taxon>Tracheophyta</taxon>
        <taxon>Spermatophyta</taxon>
        <taxon>Magnoliopsida</taxon>
        <taxon>eudicotyledons</taxon>
        <taxon>Gunneridae</taxon>
        <taxon>Pentapetalae</taxon>
        <taxon>rosids</taxon>
        <taxon>fabids</taxon>
        <taxon>Fabales</taxon>
        <taxon>Fabaceae</taxon>
        <taxon>Papilionoideae</taxon>
        <taxon>50 kb inversion clade</taxon>
        <taxon>NPAAA clade</taxon>
        <taxon>indigoferoid/millettioid clade</taxon>
        <taxon>Phaseoleae</taxon>
        <taxon>Phaseolus</taxon>
    </lineage>
</organism>
<dbReference type="EMBL" id="CM002294">
    <property type="protein sequence ID" value="ESW16381.1"/>
    <property type="molecule type" value="Genomic_DNA"/>
</dbReference>
<proteinExistence type="predicted"/>
<keyword evidence="2" id="KW-1185">Reference proteome</keyword>
<dbReference type="Gramene" id="ESW16381">
    <property type="protein sequence ID" value="ESW16381"/>
    <property type="gene ID" value="PHAVU_007G152200g"/>
</dbReference>
<dbReference type="AlphaFoldDB" id="V7BIP0"/>
<accession>V7BIP0</accession>
<dbReference type="Proteomes" id="UP000000226">
    <property type="component" value="Chromosome 7"/>
</dbReference>
<gene>
    <name evidence="1" type="ORF">PHAVU_007G152200g</name>
</gene>
<evidence type="ECO:0000313" key="1">
    <source>
        <dbReference type="EMBL" id="ESW16381.1"/>
    </source>
</evidence>
<evidence type="ECO:0000313" key="2">
    <source>
        <dbReference type="Proteomes" id="UP000000226"/>
    </source>
</evidence>
<sequence>MMRPMTEQINAEVREVRVEREGENNGNGEDWIEYIREKRVKRVEVPYFEGDNPHGYRVEQYFVINCIPKAEKMDTTMMEYSENPYEVLMGLKKRDSFIEYKEKFELLPTSMHFTDEEFMTKAFRNGMKDEIKENMRIIGSRNLHIVMEMAQNIEGNIGVLEKIGVAAYKLFLRETSRLHPIVCISQLTKAPPTSQPS</sequence>
<name>V7BIP0_PHAVU</name>
<evidence type="ECO:0008006" key="3">
    <source>
        <dbReference type="Google" id="ProtNLM"/>
    </source>
</evidence>
<protein>
    <recommendedName>
        <fullName evidence="3">Retrotransposon gag domain-containing protein</fullName>
    </recommendedName>
</protein>
<reference evidence="2" key="1">
    <citation type="journal article" date="2014" name="Nat. Genet.">
        <title>A reference genome for common bean and genome-wide analysis of dual domestications.</title>
        <authorList>
            <person name="Schmutz J."/>
            <person name="McClean P.E."/>
            <person name="Mamidi S."/>
            <person name="Wu G.A."/>
            <person name="Cannon S.B."/>
            <person name="Grimwood J."/>
            <person name="Jenkins J."/>
            <person name="Shu S."/>
            <person name="Song Q."/>
            <person name="Chavarro C."/>
            <person name="Torres-Torres M."/>
            <person name="Geffroy V."/>
            <person name="Moghaddam S.M."/>
            <person name="Gao D."/>
            <person name="Abernathy B."/>
            <person name="Barry K."/>
            <person name="Blair M."/>
            <person name="Brick M.A."/>
            <person name="Chovatia M."/>
            <person name="Gepts P."/>
            <person name="Goodstein D.M."/>
            <person name="Gonzales M."/>
            <person name="Hellsten U."/>
            <person name="Hyten D.L."/>
            <person name="Jia G."/>
            <person name="Kelly J.D."/>
            <person name="Kudrna D."/>
            <person name="Lee R."/>
            <person name="Richard M.M."/>
            <person name="Miklas P.N."/>
            <person name="Osorno J.M."/>
            <person name="Rodrigues J."/>
            <person name="Thareau V."/>
            <person name="Urrea C.A."/>
            <person name="Wang M."/>
            <person name="Yu Y."/>
            <person name="Zhang M."/>
            <person name="Wing R.A."/>
            <person name="Cregan P.B."/>
            <person name="Rokhsar D.S."/>
            <person name="Jackson S.A."/>
        </authorList>
    </citation>
    <scope>NUCLEOTIDE SEQUENCE [LARGE SCALE GENOMIC DNA]</scope>
    <source>
        <strain evidence="2">cv. G19833</strain>
    </source>
</reference>
<dbReference type="OrthoDB" id="1434596at2759"/>